<feature type="domain" description="Carrier" evidence="5">
    <location>
        <begin position="995"/>
        <end position="1070"/>
    </location>
</feature>
<dbReference type="PANTHER" id="PTHR45527:SF1">
    <property type="entry name" value="FATTY ACID SYNTHASE"/>
    <property type="match status" value="1"/>
</dbReference>
<dbReference type="Proteomes" id="UP001242045">
    <property type="component" value="Unassembled WGS sequence"/>
</dbReference>
<dbReference type="SUPFAM" id="SSF47336">
    <property type="entry name" value="ACP-like"/>
    <property type="match status" value="2"/>
</dbReference>
<dbReference type="InterPro" id="IPR023213">
    <property type="entry name" value="CAT-like_dom_sf"/>
</dbReference>
<dbReference type="PROSITE" id="PS00012">
    <property type="entry name" value="PHOSPHOPANTETHEINE"/>
    <property type="match status" value="2"/>
</dbReference>
<comment type="caution">
    <text evidence="6">The sequence shown here is derived from an EMBL/GenBank/DDBJ whole genome shotgun (WGS) entry which is preliminary data.</text>
</comment>
<dbReference type="SUPFAM" id="SSF52777">
    <property type="entry name" value="CoA-dependent acyltransferases"/>
    <property type="match status" value="4"/>
</dbReference>
<evidence type="ECO:0000259" key="5">
    <source>
        <dbReference type="PROSITE" id="PS50075"/>
    </source>
</evidence>
<dbReference type="NCBIfam" id="TIGR01733">
    <property type="entry name" value="AA-adenyl-dom"/>
    <property type="match status" value="1"/>
</dbReference>
<dbReference type="InterPro" id="IPR000873">
    <property type="entry name" value="AMP-dep_synth/lig_dom"/>
</dbReference>
<sequence length="1682" mass="182738">MNAVLRPTPAAMGTAANVGAFVECVIPTTESQREVWLGAMLGTEASLAYNDSVVLRLRGPLDRQAMARAVARVVERHQSLRATISPDGTCMLVGQAGPDPLMQRDLAPLDPEARTLALQDAHEAAVSTPFPLERGPLFRAELYRLGEGEHELLMSAHHVVCDGWSWAVITEQLGHLYAEETGDGLPLKAAPTFDAFATEEAADAARPEMQQHVDYWLERFSGGTLPVLDLPLDHPRPAVRTFASRRTERLLERRLVASLRTMSARTGTSLFAGLLAGFAATLHRLTGQDDIVVGIPASGQLARDMPGLVGHCVNLLPLRLAAPADLRFDTLMGECRTAVLDAFEHQALTYGALLGKLSLQRDASRQPLVSVMFNVDPDVAAGVQTFSGLKVEQDTVARRHENFELFLNLRPVDGGLQIEAQYNTDLYDEESVQRWLDMFECVLRSAVRSPAEPIGRLEVLSPEAARALAALQPPPIAVEGALLAHARFVARALQHPDRPALRDGARTFSYGDLDARSNRLAHALRARGIGRGEYVGLCLERGLDMLVAVLAVLKSGAAYVPLDPAFPQARLDHYATDASLSLLVTTSDIAAAPRKWNADAGSRLFELDRDTAWLQAPADALAPDVCDARAEDPAYVIYTSGSTGLPKGVCVPHGAVANLLASMQKAPGLGADDRIAAVTTLSFDIAVIELLLPLAVGAQVVMVQRETAMDGNSLRALLEAEAVTVLQATPGMWQLLLDAQWPGAKGFRGWIGGEAVRGRLALALLDRCAELWNVYGPTETTVWSTAWNMQRDVVASRGVSIGLPIDNTEVWILDTNLQPCPIGVPGEICIAGMGLSLGYHERAELTAERFVTARVLGQNRKVYRTGDRGRWRNDRLLEHLGRLDFQVKVRGYRIEAGEIEARCNEVAGVSRSVVVAREDRPGDVRLVAYLALVPGAALDPAALMQHLREHLPAFMLPQHVVTLKALPTLPNGKLDRVSLPVPEALPRDEVRRGAGPRNDAERTVLAAMEQVLSLPGLDMQDDFFTMGGHSLLAARLATLLAREFKVALPLRTLFEAPTPERLAAAIAGLQAAGAGVQAPLACRIDRTSAPMTPSQERILFMEQLHPGRSVYNVPSAQRLTGPFDAARFEAALCEIIRRQPALRTCVGTDPATGQPVQSIAQTVEFSLPVIDLRGLPADQREAELAERMQELADQPIDLRRAPMAHAALFQVDDDDHAFVFVPHHLVWDGWCFDLFQRELTAIYDAAERGRPHGLPPLETTHGDYAEWLAGWMREPAFEEQLGFWRRRLASGPPPRLPRTDMPRRAGKSGQGGTQWIHIDLATTGRLREIARGMEVTLSMLTFGLYALTMSRVIGSDAVVIANPVRGRLQPETEDVMGVFNNVLPVSLRVDLAQSLPDFMRCVKQELLALMNCQQVPFERMVAGDGLGGPNRNAGAYQSMFSFQDARERARHLGSLQTRQMHLMQRGATDDIGVWLMDKPHGLEGALIYNADIYLRETGAQLRDRYLELLHRAAERPAATLAYLASDEGSASAAYLRKLAADEPERADKAPKPLADAGGRAAAASLLAPEQAPLAQIWAGVLGIDVNDIRASDNFFDLGGDSLLVLNAVKQAEQTLGLRVEMRRYLFENLAQIASPRNGNGNGNAAADTKPGELAGLPAVPAAGASRGESLLGRAFGSLLRKG</sequence>
<evidence type="ECO:0000313" key="7">
    <source>
        <dbReference type="Proteomes" id="UP001242045"/>
    </source>
</evidence>
<keyword evidence="3" id="KW-0597">Phosphoprotein</keyword>
<dbReference type="InterPro" id="IPR036736">
    <property type="entry name" value="ACP-like_sf"/>
</dbReference>
<dbReference type="Gene3D" id="1.10.1200.10">
    <property type="entry name" value="ACP-like"/>
    <property type="match status" value="2"/>
</dbReference>
<feature type="domain" description="Carrier" evidence="5">
    <location>
        <begin position="1564"/>
        <end position="1643"/>
    </location>
</feature>
<feature type="region of interest" description="Disordered" evidence="4">
    <location>
        <begin position="1289"/>
        <end position="1311"/>
    </location>
</feature>
<dbReference type="InterPro" id="IPR020806">
    <property type="entry name" value="PKS_PP-bd"/>
</dbReference>
<dbReference type="InterPro" id="IPR001242">
    <property type="entry name" value="Condensation_dom"/>
</dbReference>
<evidence type="ECO:0000256" key="4">
    <source>
        <dbReference type="SAM" id="MobiDB-lite"/>
    </source>
</evidence>
<evidence type="ECO:0000256" key="1">
    <source>
        <dbReference type="ARBA" id="ARBA00001957"/>
    </source>
</evidence>
<dbReference type="InterPro" id="IPR045851">
    <property type="entry name" value="AMP-bd_C_sf"/>
</dbReference>
<dbReference type="Gene3D" id="3.30.559.10">
    <property type="entry name" value="Chloramphenicol acetyltransferase-like domain"/>
    <property type="match status" value="2"/>
</dbReference>
<dbReference type="GO" id="GO:0044550">
    <property type="term" value="P:secondary metabolite biosynthetic process"/>
    <property type="evidence" value="ECO:0007669"/>
    <property type="project" value="TreeGrafter"/>
</dbReference>
<dbReference type="InterPro" id="IPR020845">
    <property type="entry name" value="AMP-binding_CS"/>
</dbReference>
<dbReference type="PANTHER" id="PTHR45527">
    <property type="entry name" value="NONRIBOSOMAL PEPTIDE SYNTHETASE"/>
    <property type="match status" value="1"/>
</dbReference>
<keyword evidence="2" id="KW-0596">Phosphopantetheine</keyword>
<evidence type="ECO:0000313" key="6">
    <source>
        <dbReference type="EMBL" id="MDP9891196.1"/>
    </source>
</evidence>
<organism evidence="6 7">
    <name type="scientific">Variovorax boronicumulans</name>
    <dbReference type="NCBI Taxonomy" id="436515"/>
    <lineage>
        <taxon>Bacteria</taxon>
        <taxon>Pseudomonadati</taxon>
        <taxon>Pseudomonadota</taxon>
        <taxon>Betaproteobacteria</taxon>
        <taxon>Burkholderiales</taxon>
        <taxon>Comamonadaceae</taxon>
        <taxon>Variovorax</taxon>
    </lineage>
</organism>
<evidence type="ECO:0000256" key="2">
    <source>
        <dbReference type="ARBA" id="ARBA00022450"/>
    </source>
</evidence>
<dbReference type="SUPFAM" id="SSF56801">
    <property type="entry name" value="Acetyl-CoA synthetase-like"/>
    <property type="match status" value="1"/>
</dbReference>
<protein>
    <submittedName>
        <fullName evidence="6">Amino acid adenylation domain-containing protein</fullName>
    </submittedName>
</protein>
<dbReference type="CDD" id="cd19531">
    <property type="entry name" value="LCL_NRPS-like"/>
    <property type="match status" value="2"/>
</dbReference>
<dbReference type="Gene3D" id="3.40.50.980">
    <property type="match status" value="2"/>
</dbReference>
<dbReference type="Pfam" id="PF13193">
    <property type="entry name" value="AMP-binding_C"/>
    <property type="match status" value="1"/>
</dbReference>
<dbReference type="Gene3D" id="3.30.300.30">
    <property type="match status" value="1"/>
</dbReference>
<dbReference type="FunFam" id="3.40.50.980:FF:000001">
    <property type="entry name" value="Non-ribosomal peptide synthetase"/>
    <property type="match status" value="1"/>
</dbReference>
<dbReference type="Pfam" id="PF00550">
    <property type="entry name" value="PP-binding"/>
    <property type="match status" value="2"/>
</dbReference>
<dbReference type="Pfam" id="PF00668">
    <property type="entry name" value="Condensation"/>
    <property type="match status" value="2"/>
</dbReference>
<dbReference type="PROSITE" id="PS00455">
    <property type="entry name" value="AMP_BINDING"/>
    <property type="match status" value="1"/>
</dbReference>
<dbReference type="CDD" id="cd05930">
    <property type="entry name" value="A_NRPS"/>
    <property type="match status" value="1"/>
</dbReference>
<dbReference type="GO" id="GO:0031177">
    <property type="term" value="F:phosphopantetheine binding"/>
    <property type="evidence" value="ECO:0007669"/>
    <property type="project" value="InterPro"/>
</dbReference>
<dbReference type="RefSeq" id="WP_307683577.1">
    <property type="nucleotide sequence ID" value="NZ_JAUSRD010000001.1"/>
</dbReference>
<gene>
    <name evidence="6" type="ORF">J2W31_000292</name>
</gene>
<dbReference type="Gene3D" id="2.30.38.10">
    <property type="entry name" value="Luciferase, Domain 3"/>
    <property type="match status" value="1"/>
</dbReference>
<dbReference type="SMART" id="SM00823">
    <property type="entry name" value="PKS_PP"/>
    <property type="match status" value="2"/>
</dbReference>
<proteinExistence type="predicted"/>
<dbReference type="InterPro" id="IPR025110">
    <property type="entry name" value="AMP-bd_C"/>
</dbReference>
<accession>A0AAW8CTL9</accession>
<comment type="cofactor">
    <cofactor evidence="1">
        <name>pantetheine 4'-phosphate</name>
        <dbReference type="ChEBI" id="CHEBI:47942"/>
    </cofactor>
</comment>
<dbReference type="PROSITE" id="PS50075">
    <property type="entry name" value="CARRIER"/>
    <property type="match status" value="2"/>
</dbReference>
<name>A0AAW8CTL9_9BURK</name>
<evidence type="ECO:0000256" key="3">
    <source>
        <dbReference type="ARBA" id="ARBA00022553"/>
    </source>
</evidence>
<dbReference type="InterPro" id="IPR010071">
    <property type="entry name" value="AA_adenyl_dom"/>
</dbReference>
<reference evidence="6" key="1">
    <citation type="submission" date="2023-07" db="EMBL/GenBank/DDBJ databases">
        <title>Sorghum-associated microbial communities from plants grown in Nebraska, USA.</title>
        <authorList>
            <person name="Schachtman D."/>
        </authorList>
    </citation>
    <scope>NUCLEOTIDE SEQUENCE</scope>
    <source>
        <strain evidence="6">DS3754</strain>
    </source>
</reference>
<dbReference type="Gene3D" id="3.30.559.30">
    <property type="entry name" value="Nonribosomal peptide synthetase, condensation domain"/>
    <property type="match status" value="2"/>
</dbReference>
<dbReference type="InterPro" id="IPR006162">
    <property type="entry name" value="Ppantetheine_attach_site"/>
</dbReference>
<dbReference type="InterPro" id="IPR009081">
    <property type="entry name" value="PP-bd_ACP"/>
</dbReference>
<dbReference type="GO" id="GO:0005737">
    <property type="term" value="C:cytoplasm"/>
    <property type="evidence" value="ECO:0007669"/>
    <property type="project" value="TreeGrafter"/>
</dbReference>
<dbReference type="GO" id="GO:0003824">
    <property type="term" value="F:catalytic activity"/>
    <property type="evidence" value="ECO:0007669"/>
    <property type="project" value="InterPro"/>
</dbReference>
<dbReference type="GO" id="GO:0043041">
    <property type="term" value="P:amino acid activation for nonribosomal peptide biosynthetic process"/>
    <property type="evidence" value="ECO:0007669"/>
    <property type="project" value="TreeGrafter"/>
</dbReference>
<dbReference type="EMBL" id="JAUSRD010000001">
    <property type="protein sequence ID" value="MDP9891196.1"/>
    <property type="molecule type" value="Genomic_DNA"/>
</dbReference>
<dbReference type="Pfam" id="PF00501">
    <property type="entry name" value="AMP-binding"/>
    <property type="match status" value="1"/>
</dbReference>
<dbReference type="FunFam" id="3.40.50.12780:FF:000012">
    <property type="entry name" value="Non-ribosomal peptide synthetase"/>
    <property type="match status" value="1"/>
</dbReference>